<dbReference type="RefSeq" id="WP_201682887.1">
    <property type="nucleotide sequence ID" value="NZ_JAEQNA010000001.1"/>
</dbReference>
<feature type="chain" id="PRO_5037230866" evidence="1">
    <location>
        <begin position="27"/>
        <end position="165"/>
    </location>
</feature>
<evidence type="ECO:0000313" key="3">
    <source>
        <dbReference type="Proteomes" id="UP000613011"/>
    </source>
</evidence>
<dbReference type="AlphaFoldDB" id="A0A937D413"/>
<dbReference type="InterPro" id="IPR032347">
    <property type="entry name" value="DUF4864"/>
</dbReference>
<sequence length="165" mass="18368">MNTFPLHRLLLPVALALTAGTMTATASEPIMQRISEPALPRAVIDELLPAAEATEVRKVIIAQIEAMAQSDAERMFDTTTPRVREAVGSSGRFLAMMMGAYPMVYQPSQVNFHPPRRKSDGAFQLVEIKDRDDNSWLAVFILEQQPDRSWRISGCAVTQNPWMPA</sequence>
<evidence type="ECO:0000313" key="2">
    <source>
        <dbReference type="EMBL" id="MBL0419887.1"/>
    </source>
</evidence>
<dbReference type="EMBL" id="JAEQNA010000001">
    <property type="protein sequence ID" value="MBL0419887.1"/>
    <property type="molecule type" value="Genomic_DNA"/>
</dbReference>
<dbReference type="Pfam" id="PF16156">
    <property type="entry name" value="DUF4864"/>
    <property type="match status" value="1"/>
</dbReference>
<organism evidence="2 3">
    <name type="scientific">Ramlibacter aurantiacus</name>
    <dbReference type="NCBI Taxonomy" id="2801330"/>
    <lineage>
        <taxon>Bacteria</taxon>
        <taxon>Pseudomonadati</taxon>
        <taxon>Pseudomonadota</taxon>
        <taxon>Betaproteobacteria</taxon>
        <taxon>Burkholderiales</taxon>
        <taxon>Comamonadaceae</taxon>
        <taxon>Ramlibacter</taxon>
    </lineage>
</organism>
<comment type="caution">
    <text evidence="2">The sequence shown here is derived from an EMBL/GenBank/DDBJ whole genome shotgun (WGS) entry which is preliminary data.</text>
</comment>
<feature type="signal peptide" evidence="1">
    <location>
        <begin position="1"/>
        <end position="26"/>
    </location>
</feature>
<keyword evidence="1" id="KW-0732">Signal</keyword>
<gene>
    <name evidence="2" type="ORF">JI739_05965</name>
</gene>
<protein>
    <submittedName>
        <fullName evidence="2">DUF4864 domain-containing protein</fullName>
    </submittedName>
</protein>
<reference evidence="2" key="1">
    <citation type="submission" date="2021-01" db="EMBL/GenBank/DDBJ databases">
        <title>Ramlibacter sp. strain AW1 16S ribosomal RNA gene Genome sequencing and assembly.</title>
        <authorList>
            <person name="Kang M."/>
        </authorList>
    </citation>
    <scope>NUCLEOTIDE SEQUENCE</scope>
    <source>
        <strain evidence="2">AW1</strain>
    </source>
</reference>
<evidence type="ECO:0000256" key="1">
    <source>
        <dbReference type="SAM" id="SignalP"/>
    </source>
</evidence>
<keyword evidence="3" id="KW-1185">Reference proteome</keyword>
<proteinExistence type="predicted"/>
<accession>A0A937D413</accession>
<dbReference type="Proteomes" id="UP000613011">
    <property type="component" value="Unassembled WGS sequence"/>
</dbReference>
<name>A0A937D413_9BURK</name>